<dbReference type="PANTHER" id="PTHR11927">
    <property type="entry name" value="GALACTOSIDE 2-L-FUCOSYLTRANSFERASE"/>
    <property type="match status" value="1"/>
</dbReference>
<keyword evidence="1" id="KW-0328">Glycosyltransferase</keyword>
<evidence type="ECO:0000256" key="2">
    <source>
        <dbReference type="ARBA" id="ARBA00022679"/>
    </source>
</evidence>
<gene>
    <name evidence="3" type="ORF">H8B06_13355</name>
</gene>
<dbReference type="Gene3D" id="3.40.50.11350">
    <property type="match status" value="1"/>
</dbReference>
<organism evidence="3 4">
    <name type="scientific">Sphingobacterium micropteri</name>
    <dbReference type="NCBI Taxonomy" id="2763501"/>
    <lineage>
        <taxon>Bacteria</taxon>
        <taxon>Pseudomonadati</taxon>
        <taxon>Bacteroidota</taxon>
        <taxon>Sphingobacteriia</taxon>
        <taxon>Sphingobacteriales</taxon>
        <taxon>Sphingobacteriaceae</taxon>
        <taxon>Sphingobacterium</taxon>
    </lineage>
</organism>
<keyword evidence="4" id="KW-1185">Reference proteome</keyword>
<dbReference type="RefSeq" id="WP_190994773.1">
    <property type="nucleotide sequence ID" value="NZ_JACOIK010000009.1"/>
</dbReference>
<name>A0ABR7YR45_9SPHI</name>
<dbReference type="PANTHER" id="PTHR11927:SF9">
    <property type="entry name" value="L-FUCOSYLTRANSFERASE"/>
    <property type="match status" value="1"/>
</dbReference>
<evidence type="ECO:0000256" key="1">
    <source>
        <dbReference type="ARBA" id="ARBA00022676"/>
    </source>
</evidence>
<comment type="caution">
    <text evidence="3">The sequence shown here is derived from an EMBL/GenBank/DDBJ whole genome shotgun (WGS) entry which is preliminary data.</text>
</comment>
<dbReference type="EMBL" id="JACOIK010000009">
    <property type="protein sequence ID" value="MBD1433818.1"/>
    <property type="molecule type" value="Genomic_DNA"/>
</dbReference>
<proteinExistence type="predicted"/>
<protein>
    <submittedName>
        <fullName evidence="3">Alpha-1,2-fucosyltransferase</fullName>
    </submittedName>
</protein>
<dbReference type="Pfam" id="PF01531">
    <property type="entry name" value="Glyco_transf_11"/>
    <property type="match status" value="1"/>
</dbReference>
<dbReference type="CDD" id="cd11301">
    <property type="entry name" value="Fut1_Fut2_like"/>
    <property type="match status" value="1"/>
</dbReference>
<evidence type="ECO:0000313" key="3">
    <source>
        <dbReference type="EMBL" id="MBD1433818.1"/>
    </source>
</evidence>
<reference evidence="3 4" key="1">
    <citation type="submission" date="2020-08" db="EMBL/GenBank/DDBJ databases">
        <title>Sphingobacterium sp. DN00404 isolated from aquaculture water.</title>
        <authorList>
            <person name="Zhang M."/>
        </authorList>
    </citation>
    <scope>NUCLEOTIDE SEQUENCE [LARGE SCALE GENOMIC DNA]</scope>
    <source>
        <strain evidence="3 4">DN00404</strain>
    </source>
</reference>
<accession>A0ABR7YR45</accession>
<keyword evidence="2" id="KW-0808">Transferase</keyword>
<evidence type="ECO:0000313" key="4">
    <source>
        <dbReference type="Proteomes" id="UP000602759"/>
    </source>
</evidence>
<sequence>MIVTKLQGGLGNQMFQYAAAYANSDQIYLDLDFLHHHQTSNKTFTRRYYELSLFPNLLYETVSRYQKKIFFSKSLFYKLLRKLIGTDVIIQQENELVSFSAEKHYVYLDGYFQSEHYFAHARERILHAFSFPRLDPINQVLIDEISSHENSVSLHIRRGDYLKPEVIKYHGLLSLFYYHEALQLLQRQFRDIKIFIFSDDPAFARENFGHFSYVTIVEGNEKDAWKDMALMAACRHHIIANSSFSWWGAWLSTKQGVKIAPKRWFNPEVASFDISDIIPKNWLTI</sequence>
<dbReference type="Proteomes" id="UP000602759">
    <property type="component" value="Unassembled WGS sequence"/>
</dbReference>
<dbReference type="InterPro" id="IPR002516">
    <property type="entry name" value="Glyco_trans_11"/>
</dbReference>